<name>A0A096FMQ3_COMTE</name>
<proteinExistence type="predicted"/>
<protein>
    <submittedName>
        <fullName evidence="2">Uncharacterized protein</fullName>
    </submittedName>
</protein>
<reference evidence="2 3" key="1">
    <citation type="submission" date="2013-09" db="EMBL/GenBank/DDBJ databases">
        <title>High correlation between genotypes and phenotypes of environmental bacteria Comamonas testosteroni strains.</title>
        <authorList>
            <person name="Liu L."/>
            <person name="Zhu W."/>
            <person name="Xia X."/>
            <person name="Xu B."/>
            <person name="Luo M."/>
            <person name="Wang G."/>
        </authorList>
    </citation>
    <scope>NUCLEOTIDE SEQUENCE [LARGE SCALE GENOMIC DNA]</scope>
    <source>
        <strain evidence="2 3">JL40</strain>
    </source>
</reference>
<keyword evidence="1" id="KW-0472">Membrane</keyword>
<keyword evidence="1" id="KW-0812">Transmembrane</keyword>
<dbReference type="AlphaFoldDB" id="A0A096FMQ3"/>
<dbReference type="EMBL" id="AWOR01000012">
    <property type="protein sequence ID" value="KGH31576.1"/>
    <property type="molecule type" value="Genomic_DNA"/>
</dbReference>
<evidence type="ECO:0000313" key="3">
    <source>
        <dbReference type="Proteomes" id="UP000029553"/>
    </source>
</evidence>
<evidence type="ECO:0000256" key="1">
    <source>
        <dbReference type="SAM" id="Phobius"/>
    </source>
</evidence>
<organism evidence="2 3">
    <name type="scientific">Comamonas testosteroni</name>
    <name type="common">Pseudomonas testosteroni</name>
    <dbReference type="NCBI Taxonomy" id="285"/>
    <lineage>
        <taxon>Bacteria</taxon>
        <taxon>Pseudomonadati</taxon>
        <taxon>Pseudomonadota</taxon>
        <taxon>Betaproteobacteria</taxon>
        <taxon>Burkholderiales</taxon>
        <taxon>Comamonadaceae</taxon>
        <taxon>Comamonas</taxon>
    </lineage>
</organism>
<evidence type="ECO:0000313" key="2">
    <source>
        <dbReference type="EMBL" id="KGH31576.1"/>
    </source>
</evidence>
<sequence length="46" mass="4808">MHSAPTTAAHTTKLLIAAQWALTGLSLFCLVGAAMVMALTPEAWPI</sequence>
<gene>
    <name evidence="2" type="ORF">P353_04895</name>
</gene>
<keyword evidence="1" id="KW-1133">Transmembrane helix</keyword>
<comment type="caution">
    <text evidence="2">The sequence shown here is derived from an EMBL/GenBank/DDBJ whole genome shotgun (WGS) entry which is preliminary data.</text>
</comment>
<accession>A0A096FMQ3</accession>
<dbReference type="RefSeq" id="WP_198529023.1">
    <property type="nucleotide sequence ID" value="NZ_AWOR01000012.1"/>
</dbReference>
<feature type="transmembrane region" description="Helical" evidence="1">
    <location>
        <begin position="20"/>
        <end position="40"/>
    </location>
</feature>
<dbReference type="Proteomes" id="UP000029553">
    <property type="component" value="Unassembled WGS sequence"/>
</dbReference>